<evidence type="ECO:0000259" key="2">
    <source>
        <dbReference type="PROSITE" id="PS51352"/>
    </source>
</evidence>
<dbReference type="Gene3D" id="3.40.30.10">
    <property type="entry name" value="Glutaredoxin"/>
    <property type="match status" value="1"/>
</dbReference>
<feature type="region of interest" description="Disordered" evidence="1">
    <location>
        <begin position="107"/>
        <end position="151"/>
    </location>
</feature>
<sequence length="293" mass="31710">MVEPIPCKAEQVEQTASRVETAEPIPSKAEQSASRAEPAEQTASRVELIPSKVEQVGQTASRVETAEPIPSKAEQSASRAEQTASRVELIPSKVEQVGQTASRVETAELIPSKMEQGEQSASRAEQRASRGGAGRAAAHQGGADWTGALQGGTEAQDPQIAEGLCGQIGTSWGVLFSHPRDFTPVCTTELGRAAQLSLEFSKRNVKLIALSVDGLEEHHDWSKDIMAYNNAEPGSEFPFPIIADDRQELVEELGMLDPEEKNRSRMPLSARCVSAGKSFWLFFFNMGSVNMNM</sequence>
<dbReference type="PANTHER" id="PTHR43503:SF4">
    <property type="entry name" value="PEROXIREDOXIN-6"/>
    <property type="match status" value="1"/>
</dbReference>
<dbReference type="PANTHER" id="PTHR43503">
    <property type="entry name" value="MCG48959-RELATED"/>
    <property type="match status" value="1"/>
</dbReference>
<proteinExistence type="predicted"/>
<evidence type="ECO:0000256" key="1">
    <source>
        <dbReference type="SAM" id="MobiDB-lite"/>
    </source>
</evidence>
<dbReference type="SUPFAM" id="SSF52833">
    <property type="entry name" value="Thioredoxin-like"/>
    <property type="match status" value="1"/>
</dbReference>
<dbReference type="InterPro" id="IPR000866">
    <property type="entry name" value="AhpC/TSA"/>
</dbReference>
<dbReference type="InterPro" id="IPR013766">
    <property type="entry name" value="Thioredoxin_domain"/>
</dbReference>
<dbReference type="InterPro" id="IPR036249">
    <property type="entry name" value="Thioredoxin-like_sf"/>
</dbReference>
<dbReference type="Pfam" id="PF00578">
    <property type="entry name" value="AhpC-TSA"/>
    <property type="match status" value="1"/>
</dbReference>
<feature type="region of interest" description="Disordered" evidence="1">
    <location>
        <begin position="1"/>
        <end position="85"/>
    </location>
</feature>
<name>A0ABR3NRW2_9TELE</name>
<reference evidence="3 4" key="1">
    <citation type="submission" date="2023-09" db="EMBL/GenBank/DDBJ databases">
        <authorList>
            <person name="Wang M."/>
        </authorList>
    </citation>
    <scope>NUCLEOTIDE SEQUENCE [LARGE SCALE GENOMIC DNA]</scope>
    <source>
        <strain evidence="3">GT-2023</strain>
        <tissue evidence="3">Liver</tissue>
    </source>
</reference>
<organism evidence="3 4">
    <name type="scientific">Cirrhinus molitorella</name>
    <name type="common">mud carp</name>
    <dbReference type="NCBI Taxonomy" id="172907"/>
    <lineage>
        <taxon>Eukaryota</taxon>
        <taxon>Metazoa</taxon>
        <taxon>Chordata</taxon>
        <taxon>Craniata</taxon>
        <taxon>Vertebrata</taxon>
        <taxon>Euteleostomi</taxon>
        <taxon>Actinopterygii</taxon>
        <taxon>Neopterygii</taxon>
        <taxon>Teleostei</taxon>
        <taxon>Ostariophysi</taxon>
        <taxon>Cypriniformes</taxon>
        <taxon>Cyprinidae</taxon>
        <taxon>Labeoninae</taxon>
        <taxon>Labeonini</taxon>
        <taxon>Cirrhinus</taxon>
    </lineage>
</organism>
<feature type="domain" description="Thioredoxin" evidence="2">
    <location>
        <begin position="149"/>
        <end position="278"/>
    </location>
</feature>
<dbReference type="EMBL" id="JAYMGO010000002">
    <property type="protein sequence ID" value="KAL1279669.1"/>
    <property type="molecule type" value="Genomic_DNA"/>
</dbReference>
<evidence type="ECO:0000313" key="4">
    <source>
        <dbReference type="Proteomes" id="UP001558613"/>
    </source>
</evidence>
<dbReference type="PROSITE" id="PS51352">
    <property type="entry name" value="THIOREDOXIN_2"/>
    <property type="match status" value="1"/>
</dbReference>
<gene>
    <name evidence="3" type="ORF">QQF64_014269</name>
</gene>
<protein>
    <recommendedName>
        <fullName evidence="2">Thioredoxin domain-containing protein</fullName>
    </recommendedName>
</protein>
<accession>A0ABR3NRW2</accession>
<evidence type="ECO:0000313" key="3">
    <source>
        <dbReference type="EMBL" id="KAL1279669.1"/>
    </source>
</evidence>
<dbReference type="Proteomes" id="UP001558613">
    <property type="component" value="Unassembled WGS sequence"/>
</dbReference>
<keyword evidence="4" id="KW-1185">Reference proteome</keyword>
<feature type="compositionally biased region" description="Polar residues" evidence="1">
    <location>
        <begin position="73"/>
        <end position="85"/>
    </location>
</feature>
<comment type="caution">
    <text evidence="3">The sequence shown here is derived from an EMBL/GenBank/DDBJ whole genome shotgun (WGS) entry which is preliminary data.</text>
</comment>